<dbReference type="Proteomes" id="UP001144280">
    <property type="component" value="Unassembled WGS sequence"/>
</dbReference>
<reference evidence="2" key="1">
    <citation type="submission" date="2022-12" db="EMBL/GenBank/DDBJ databases">
        <title>New Phytohabitans aurantiacus sp. RD004123 nov., an actinomycete isolated from soil.</title>
        <authorList>
            <person name="Triningsih D.W."/>
            <person name="Harunari E."/>
            <person name="Igarashi Y."/>
        </authorList>
    </citation>
    <scope>NUCLEOTIDE SEQUENCE</scope>
    <source>
        <strain evidence="2">RD004123</strain>
    </source>
</reference>
<accession>A0ABQ5R8B3</accession>
<protein>
    <submittedName>
        <fullName evidence="2">Uncharacterized protein</fullName>
    </submittedName>
</protein>
<organism evidence="2 3">
    <name type="scientific">Phytohabitans aurantiacus</name>
    <dbReference type="NCBI Taxonomy" id="3016789"/>
    <lineage>
        <taxon>Bacteria</taxon>
        <taxon>Bacillati</taxon>
        <taxon>Actinomycetota</taxon>
        <taxon>Actinomycetes</taxon>
        <taxon>Micromonosporales</taxon>
        <taxon>Micromonosporaceae</taxon>
    </lineage>
</organism>
<dbReference type="EMBL" id="BSDI01000070">
    <property type="protein sequence ID" value="GLI02828.1"/>
    <property type="molecule type" value="Genomic_DNA"/>
</dbReference>
<proteinExistence type="predicted"/>
<name>A0ABQ5R8B3_9ACTN</name>
<gene>
    <name evidence="2" type="ORF">Pa4123_81060</name>
</gene>
<keyword evidence="3" id="KW-1185">Reference proteome</keyword>
<comment type="caution">
    <text evidence="2">The sequence shown here is derived from an EMBL/GenBank/DDBJ whole genome shotgun (WGS) entry which is preliminary data.</text>
</comment>
<feature type="compositionally biased region" description="Basic and acidic residues" evidence="1">
    <location>
        <begin position="84"/>
        <end position="94"/>
    </location>
</feature>
<sequence>MWLAFAALIAKWHGVDGLKAIRHVSDGFHPRDWALLIPRQSLASALNLLSNLRGTPTGPPESPRDTANSTTTEVGPGPSPANDAVERPEAGGSP</sequence>
<evidence type="ECO:0000256" key="1">
    <source>
        <dbReference type="SAM" id="MobiDB-lite"/>
    </source>
</evidence>
<feature type="region of interest" description="Disordered" evidence="1">
    <location>
        <begin position="50"/>
        <end position="94"/>
    </location>
</feature>
<evidence type="ECO:0000313" key="2">
    <source>
        <dbReference type="EMBL" id="GLI02828.1"/>
    </source>
</evidence>
<evidence type="ECO:0000313" key="3">
    <source>
        <dbReference type="Proteomes" id="UP001144280"/>
    </source>
</evidence>